<dbReference type="OrthoDB" id="10638685at2759"/>
<evidence type="ECO:0000313" key="1">
    <source>
        <dbReference type="EMBL" id="TGZ71537.1"/>
    </source>
</evidence>
<dbReference type="AlphaFoldDB" id="A0A4S2MBL6"/>
<gene>
    <name evidence="1" type="ORF">CRM22_002583</name>
</gene>
<accession>A0A4S2MBL6</accession>
<name>A0A4S2MBL6_OPIFE</name>
<evidence type="ECO:0000313" key="2">
    <source>
        <dbReference type="Proteomes" id="UP000308267"/>
    </source>
</evidence>
<organism evidence="1 2">
    <name type="scientific">Opisthorchis felineus</name>
    <dbReference type="NCBI Taxonomy" id="147828"/>
    <lineage>
        <taxon>Eukaryota</taxon>
        <taxon>Metazoa</taxon>
        <taxon>Spiralia</taxon>
        <taxon>Lophotrochozoa</taxon>
        <taxon>Platyhelminthes</taxon>
        <taxon>Trematoda</taxon>
        <taxon>Digenea</taxon>
        <taxon>Opisthorchiida</taxon>
        <taxon>Opisthorchiata</taxon>
        <taxon>Opisthorchiidae</taxon>
        <taxon>Opisthorchis</taxon>
    </lineage>
</organism>
<dbReference type="Proteomes" id="UP000308267">
    <property type="component" value="Unassembled WGS sequence"/>
</dbReference>
<sequence>MYVESCADRINLCKSLYAEARLKLEQIYESLHDTRRRKTLDLGTNSKFLHDNGSPSPLVRGQGVGADSLECISEPECRAVHSPVCVHAGSVAPSSISFEFSSASDLSSPNLVPLHSETIPVEIVTGLIQLRPAVLRAMGVLFGHYPLHSICALHLKGSPTEKKQ</sequence>
<proteinExistence type="predicted"/>
<protein>
    <submittedName>
        <fullName evidence="1">Uncharacterized protein</fullName>
    </submittedName>
</protein>
<keyword evidence="2" id="KW-1185">Reference proteome</keyword>
<feature type="non-terminal residue" evidence="1">
    <location>
        <position position="164"/>
    </location>
</feature>
<dbReference type="EMBL" id="SJOL01004525">
    <property type="protein sequence ID" value="TGZ71537.1"/>
    <property type="molecule type" value="Genomic_DNA"/>
</dbReference>
<reference evidence="1 2" key="1">
    <citation type="journal article" date="2019" name="BMC Genomics">
        <title>New insights from Opisthorchis felineus genome: update on genomics of the epidemiologically important liver flukes.</title>
        <authorList>
            <person name="Ershov N.I."/>
            <person name="Mordvinov V.A."/>
            <person name="Prokhortchouk E.B."/>
            <person name="Pakharukova M.Y."/>
            <person name="Gunbin K.V."/>
            <person name="Ustyantsev K."/>
            <person name="Genaev M.A."/>
            <person name="Blinov A.G."/>
            <person name="Mazur A."/>
            <person name="Boulygina E."/>
            <person name="Tsygankova S."/>
            <person name="Khrameeva E."/>
            <person name="Chekanov N."/>
            <person name="Fan G."/>
            <person name="Xiao A."/>
            <person name="Zhang H."/>
            <person name="Xu X."/>
            <person name="Yang H."/>
            <person name="Solovyev V."/>
            <person name="Lee S.M."/>
            <person name="Liu X."/>
            <person name="Afonnikov D.A."/>
            <person name="Skryabin K.G."/>
        </authorList>
    </citation>
    <scope>NUCLEOTIDE SEQUENCE [LARGE SCALE GENOMIC DNA]</scope>
    <source>
        <strain evidence="1">AK-0245</strain>
        <tissue evidence="1">Whole organism</tissue>
    </source>
</reference>
<dbReference type="STRING" id="147828.A0A4S2MBL6"/>
<comment type="caution">
    <text evidence="1">The sequence shown here is derived from an EMBL/GenBank/DDBJ whole genome shotgun (WGS) entry which is preliminary data.</text>
</comment>